<gene>
    <name evidence="2" type="ORF">GCM10010967_58310</name>
</gene>
<dbReference type="EMBL" id="BMLI01000005">
    <property type="protein sequence ID" value="GGN14347.1"/>
    <property type="molecule type" value="Genomic_DNA"/>
</dbReference>
<evidence type="ECO:0000313" key="3">
    <source>
        <dbReference type="Proteomes" id="UP000632339"/>
    </source>
</evidence>
<comment type="caution">
    <text evidence="2">The sequence shown here is derived from an EMBL/GenBank/DDBJ whole genome shotgun (WGS) entry which is preliminary data.</text>
</comment>
<evidence type="ECO:0000259" key="1">
    <source>
        <dbReference type="Pfam" id="PF00534"/>
    </source>
</evidence>
<evidence type="ECO:0000313" key="2">
    <source>
        <dbReference type="EMBL" id="GGN14347.1"/>
    </source>
</evidence>
<keyword evidence="2" id="KW-0808">Transferase</keyword>
<dbReference type="Pfam" id="PF00534">
    <property type="entry name" value="Glycos_transf_1"/>
    <property type="match status" value="1"/>
</dbReference>
<proteinExistence type="predicted"/>
<dbReference type="RefSeq" id="WP_019945909.1">
    <property type="nucleotide sequence ID" value="NZ_BMLI01000005.1"/>
</dbReference>
<protein>
    <submittedName>
        <fullName evidence="2">Glycosyl transferase</fullName>
    </submittedName>
</protein>
<keyword evidence="3" id="KW-1185">Reference proteome</keyword>
<name>A0ABQ2IJP7_9BACT</name>
<feature type="domain" description="Glycosyl transferase family 1" evidence="1">
    <location>
        <begin position="185"/>
        <end position="345"/>
    </location>
</feature>
<reference evidence="3" key="1">
    <citation type="journal article" date="2019" name="Int. J. Syst. Evol. Microbiol.">
        <title>The Global Catalogue of Microorganisms (GCM) 10K type strain sequencing project: providing services to taxonomists for standard genome sequencing and annotation.</title>
        <authorList>
            <consortium name="The Broad Institute Genomics Platform"/>
            <consortium name="The Broad Institute Genome Sequencing Center for Infectious Disease"/>
            <person name="Wu L."/>
            <person name="Ma J."/>
        </authorList>
    </citation>
    <scope>NUCLEOTIDE SEQUENCE [LARGE SCALE GENOMIC DNA]</scope>
    <source>
        <strain evidence="3">CGMCC 1.6375</strain>
    </source>
</reference>
<organism evidence="2 3">
    <name type="scientific">Dyadobacter beijingensis</name>
    <dbReference type="NCBI Taxonomy" id="365489"/>
    <lineage>
        <taxon>Bacteria</taxon>
        <taxon>Pseudomonadati</taxon>
        <taxon>Bacteroidota</taxon>
        <taxon>Cytophagia</taxon>
        <taxon>Cytophagales</taxon>
        <taxon>Spirosomataceae</taxon>
        <taxon>Dyadobacter</taxon>
    </lineage>
</organism>
<dbReference type="InterPro" id="IPR001296">
    <property type="entry name" value="Glyco_trans_1"/>
</dbReference>
<dbReference type="GO" id="GO:0016740">
    <property type="term" value="F:transferase activity"/>
    <property type="evidence" value="ECO:0007669"/>
    <property type="project" value="UniProtKB-KW"/>
</dbReference>
<dbReference type="Proteomes" id="UP000632339">
    <property type="component" value="Unassembled WGS sequence"/>
</dbReference>
<accession>A0ABQ2IJP7</accession>
<dbReference type="SUPFAM" id="SSF53756">
    <property type="entry name" value="UDP-Glycosyltransferase/glycogen phosphorylase"/>
    <property type="match status" value="1"/>
</dbReference>
<dbReference type="PANTHER" id="PTHR12526">
    <property type="entry name" value="GLYCOSYLTRANSFERASE"/>
    <property type="match status" value="1"/>
</dbReference>
<dbReference type="Gene3D" id="3.40.50.2000">
    <property type="entry name" value="Glycogen Phosphorylase B"/>
    <property type="match status" value="2"/>
</dbReference>
<sequence>MKRVLLLSTVHPPTDSRIMYKIAPSLARHYHVSCALPGLNASDWPAFQAIQLPKFERLVSRLLFAHPVVLFKCLRLRPDIVHIFVPELLPVAFIFQWLGTRVIYEVQENLFKKFEIKKYNNHLIFRKLFIFFDKLARRRFHCIFTDDAYLAEYKALAKPFSVIHNYVSLPVIDALAHTREHARVPEFFYLGVVSPERCLDTMIAAMALLKTRLSAFHLHLFGPVRISTEDLEQIEGYAAVKDHLTFHGYTDLKTALRRAGRAVAGIALLKPVADYPESFPTKLFEYMALKLPVITSDFPLYRPVVDNAACGFCISPDDPSALCEKLEQLINNPQLRNRMGGNGRNAAEMTYNWASEEARLLSFYNDMLCHDTAHAGSVTL</sequence>